<name>A0AA49FML6_9PROT</name>
<sequence length="259" mass="28950">MKRLWGVLLLAAAGCANNPAGDTSTQQPVSQQEAVGDARQRAKAHTELGMLYLRDGRPDVALDEARIALEADSGYPPAHNLLGLVRMVLKEDRAAEESFERAHRMAPGDPEININYGWFLCQTGREQRSIAYFVAASKSSLFAQPTKPLTNAGICSIRMKDDKGAEEFFLRALRADPDNADARYFLADIGHRAGRHGEARLHLNELHRLMEPTADSAWLGLRIERKLGDREAEARFASLLRRRFAGTPPYQKYMQGQYE</sequence>
<accession>A0AA49FML6</accession>
<dbReference type="PANTHER" id="PTHR44809:SF1">
    <property type="entry name" value="PROTEIN O-MANNOSYL-TRANSFERASE TMTC1"/>
    <property type="match status" value="1"/>
</dbReference>
<dbReference type="InterPro" id="IPR052943">
    <property type="entry name" value="TMTC_O-mannosyl-trnsfr"/>
</dbReference>
<dbReference type="Pfam" id="PF13432">
    <property type="entry name" value="TPR_16"/>
    <property type="match status" value="2"/>
</dbReference>
<dbReference type="InterPro" id="IPR013360">
    <property type="entry name" value="Pilus_4_PilW"/>
</dbReference>
<dbReference type="SUPFAM" id="SSF48452">
    <property type="entry name" value="TPR-like"/>
    <property type="match status" value="1"/>
</dbReference>
<keyword evidence="1" id="KW-0802">TPR repeat</keyword>
<proteinExistence type="predicted"/>
<dbReference type="KEGG" id="npv:OHM77_03970"/>
<dbReference type="PROSITE" id="PS50005">
    <property type="entry name" value="TPR"/>
    <property type="match status" value="1"/>
</dbReference>
<dbReference type="NCBIfam" id="TIGR02521">
    <property type="entry name" value="type_IV_pilW"/>
    <property type="match status" value="1"/>
</dbReference>
<dbReference type="Proteomes" id="UP001234916">
    <property type="component" value="Chromosome"/>
</dbReference>
<dbReference type="InterPro" id="IPR019734">
    <property type="entry name" value="TPR_rpt"/>
</dbReference>
<gene>
    <name evidence="2" type="primary">pilW</name>
    <name evidence="2" type="ORF">OHM77_03970</name>
</gene>
<dbReference type="PROSITE" id="PS51257">
    <property type="entry name" value="PROKAR_LIPOPROTEIN"/>
    <property type="match status" value="1"/>
</dbReference>
<dbReference type="InterPro" id="IPR011990">
    <property type="entry name" value="TPR-like_helical_dom_sf"/>
</dbReference>
<protein>
    <submittedName>
        <fullName evidence="2">Type IV pilus biogenesis/stability protein PilW</fullName>
    </submittedName>
</protein>
<evidence type="ECO:0000256" key="1">
    <source>
        <dbReference type="PROSITE-ProRule" id="PRU00339"/>
    </source>
</evidence>
<dbReference type="PANTHER" id="PTHR44809">
    <property type="match status" value="1"/>
</dbReference>
<evidence type="ECO:0000313" key="2">
    <source>
        <dbReference type="EMBL" id="WIM06440.1"/>
    </source>
</evidence>
<reference evidence="2" key="1">
    <citation type="journal article" date="2023" name="Nat. Microbiol.">
        <title>Enrichment and characterization of a nitric oxide-reducing microbial community in a continuous bioreactor.</title>
        <authorList>
            <person name="Garrido-Amador P."/>
            <person name="Stortenbeker N."/>
            <person name="Wessels H.J.C.T."/>
            <person name="Speth D.R."/>
            <person name="Garcia-Heredia I."/>
            <person name="Kartal B."/>
        </authorList>
    </citation>
    <scope>NUCLEOTIDE SEQUENCE</scope>
    <source>
        <strain evidence="2">MAG1</strain>
    </source>
</reference>
<dbReference type="EMBL" id="CP107246">
    <property type="protein sequence ID" value="WIM06440.1"/>
    <property type="molecule type" value="Genomic_DNA"/>
</dbReference>
<dbReference type="AlphaFoldDB" id="A0AA49FML6"/>
<organism evidence="2">
    <name type="scientific">Candidatus Nitricoxidivorans perseverans</name>
    <dbReference type="NCBI Taxonomy" id="2975601"/>
    <lineage>
        <taxon>Bacteria</taxon>
        <taxon>Pseudomonadati</taxon>
        <taxon>Pseudomonadota</taxon>
        <taxon>Betaproteobacteria</taxon>
        <taxon>Nitrosomonadales</taxon>
        <taxon>Sterolibacteriaceae</taxon>
        <taxon>Candidatus Nitricoxidivorans</taxon>
    </lineage>
</organism>
<dbReference type="SMART" id="SM00028">
    <property type="entry name" value="TPR"/>
    <property type="match status" value="3"/>
</dbReference>
<feature type="repeat" description="TPR" evidence="1">
    <location>
        <begin position="146"/>
        <end position="179"/>
    </location>
</feature>
<dbReference type="Gene3D" id="1.25.40.10">
    <property type="entry name" value="Tetratricopeptide repeat domain"/>
    <property type="match status" value="1"/>
</dbReference>